<evidence type="ECO:0000256" key="1">
    <source>
        <dbReference type="ARBA" id="ARBA00022679"/>
    </source>
</evidence>
<keyword evidence="4" id="KW-1185">Reference proteome</keyword>
<feature type="domain" description="Enoyl reductase (ER)" evidence="2">
    <location>
        <begin position="199"/>
        <end position="419"/>
    </location>
</feature>
<dbReference type="CDD" id="cd05195">
    <property type="entry name" value="enoyl_red"/>
    <property type="match status" value="1"/>
</dbReference>
<dbReference type="InterPro" id="IPR020843">
    <property type="entry name" value="ER"/>
</dbReference>
<evidence type="ECO:0000259" key="2">
    <source>
        <dbReference type="SMART" id="SM00829"/>
    </source>
</evidence>
<dbReference type="InterPro" id="IPR050444">
    <property type="entry name" value="Polyketide_Synthase"/>
</dbReference>
<dbReference type="PANTHER" id="PTHR45681">
    <property type="entry name" value="POLYKETIDE SYNTHASE 44-RELATED"/>
    <property type="match status" value="1"/>
</dbReference>
<keyword evidence="1" id="KW-0808">Transferase</keyword>
<evidence type="ECO:0000313" key="4">
    <source>
        <dbReference type="Proteomes" id="UP001590950"/>
    </source>
</evidence>
<comment type="caution">
    <text evidence="3">The sequence shown here is derived from an EMBL/GenBank/DDBJ whole genome shotgun (WGS) entry which is preliminary data.</text>
</comment>
<accession>A0ABR4ABZ6</accession>
<dbReference type="SMART" id="SM00829">
    <property type="entry name" value="PKS_ER"/>
    <property type="match status" value="1"/>
</dbReference>
<dbReference type="InterPro" id="IPR013154">
    <property type="entry name" value="ADH-like_N"/>
</dbReference>
<dbReference type="SUPFAM" id="SSF50129">
    <property type="entry name" value="GroES-like"/>
    <property type="match status" value="1"/>
</dbReference>
<protein>
    <recommendedName>
        <fullName evidence="2">Enoyl reductase (ER) domain-containing protein</fullName>
    </recommendedName>
</protein>
<dbReference type="Pfam" id="PF08240">
    <property type="entry name" value="ADH_N"/>
    <property type="match status" value="1"/>
</dbReference>
<dbReference type="Gene3D" id="3.90.180.10">
    <property type="entry name" value="Medium-chain alcohol dehydrogenases, catalytic domain"/>
    <property type="match status" value="1"/>
</dbReference>
<gene>
    <name evidence="3" type="ORF">N7G274_003683</name>
</gene>
<reference evidence="3 4" key="1">
    <citation type="submission" date="2024-09" db="EMBL/GenBank/DDBJ databases">
        <title>Rethinking Asexuality: The Enigmatic Case of Functional Sexual Genes in Lepraria (Stereocaulaceae).</title>
        <authorList>
            <person name="Doellman M."/>
            <person name="Sun Y."/>
            <person name="Barcenas-Pena A."/>
            <person name="Lumbsch H.T."/>
            <person name="Grewe F."/>
        </authorList>
    </citation>
    <scope>NUCLEOTIDE SEQUENCE [LARGE SCALE GENOMIC DNA]</scope>
    <source>
        <strain evidence="3 4">Mercado 3170</strain>
    </source>
</reference>
<name>A0ABR4ABZ6_9LECA</name>
<organism evidence="3 4">
    <name type="scientific">Stereocaulon virgatum</name>
    <dbReference type="NCBI Taxonomy" id="373712"/>
    <lineage>
        <taxon>Eukaryota</taxon>
        <taxon>Fungi</taxon>
        <taxon>Dikarya</taxon>
        <taxon>Ascomycota</taxon>
        <taxon>Pezizomycotina</taxon>
        <taxon>Lecanoromycetes</taxon>
        <taxon>OSLEUM clade</taxon>
        <taxon>Lecanoromycetidae</taxon>
        <taxon>Lecanorales</taxon>
        <taxon>Lecanorineae</taxon>
        <taxon>Stereocaulaceae</taxon>
        <taxon>Stereocaulon</taxon>
    </lineage>
</organism>
<proteinExistence type="predicted"/>
<evidence type="ECO:0000313" key="3">
    <source>
        <dbReference type="EMBL" id="KAL2043377.1"/>
    </source>
</evidence>
<dbReference type="EMBL" id="JBEFKJ010000011">
    <property type="protein sequence ID" value="KAL2043377.1"/>
    <property type="molecule type" value="Genomic_DNA"/>
</dbReference>
<dbReference type="PANTHER" id="PTHR45681:SF6">
    <property type="entry name" value="POLYKETIDE SYNTHASE 37"/>
    <property type="match status" value="1"/>
</dbReference>
<dbReference type="Proteomes" id="UP001590950">
    <property type="component" value="Unassembled WGS sequence"/>
</dbReference>
<dbReference type="InterPro" id="IPR036291">
    <property type="entry name" value="NAD(P)-bd_dom_sf"/>
</dbReference>
<sequence length="419" mass="46257">MTQERISKTVLIGILPEWWAGQKPVLNEPEWHNALLESGFSELEAAVWDYPDEPEHQGSMMVSRVIEKTTVTTPDVLVIGEEEDYPNGSLVKGLARAARSEIVGTPIITLDLDAQNPLAEDAAADTIFTLFESHFILKRNRGPDLDFEYTEIDGVLMIPRVVENNTLNRIIKSPLSTPVLENQPFNHFRRPLRMNVTPGFLDTIHFVHDERVVENLPNDCVEIEVKAVGLNFKDVVIGLGHILSEALGGEASGIISGVGRSVHGFVIGDRVSCYVFGTFSNFYRGTASAFQKMPEDMPFELGTPLPVTYCTAYYSVHNLAGASEEDSVLIHAATGRLGQGLVELCQLIGAEIFATMGLFEKKTLLIDRFAIPEYHIFFSRDVSFASGILRMTSGRGANVIMKSLAGEALHLTWNCTAPY</sequence>
<dbReference type="InterPro" id="IPR011032">
    <property type="entry name" value="GroES-like_sf"/>
</dbReference>
<dbReference type="SUPFAM" id="SSF51735">
    <property type="entry name" value="NAD(P)-binding Rossmann-fold domains"/>
    <property type="match status" value="1"/>
</dbReference>